<organism evidence="12 13">
    <name type="scientific">Prorocentrum cordatum</name>
    <dbReference type="NCBI Taxonomy" id="2364126"/>
    <lineage>
        <taxon>Eukaryota</taxon>
        <taxon>Sar</taxon>
        <taxon>Alveolata</taxon>
        <taxon>Dinophyceae</taxon>
        <taxon>Prorocentrales</taxon>
        <taxon>Prorocentraceae</taxon>
        <taxon>Prorocentrum</taxon>
    </lineage>
</organism>
<dbReference type="Gene3D" id="1.10.40.30">
    <property type="entry name" value="Fumarase/aspartase (C-terminal domain)"/>
    <property type="match status" value="1"/>
</dbReference>
<evidence type="ECO:0000259" key="11">
    <source>
        <dbReference type="Pfam" id="PF08328"/>
    </source>
</evidence>
<protein>
    <recommendedName>
        <fullName evidence="5 9">Adenylosuccinate lyase</fullName>
        <shortName evidence="9">ASL</shortName>
        <ecNumber evidence="4 9">4.3.2.2</ecNumber>
    </recommendedName>
    <alternativeName>
        <fullName evidence="8 9">Adenylosuccinase</fullName>
    </alternativeName>
</protein>
<reference evidence="12" key="1">
    <citation type="submission" date="2023-10" db="EMBL/GenBank/DDBJ databases">
        <authorList>
            <person name="Chen Y."/>
            <person name="Shah S."/>
            <person name="Dougan E. K."/>
            <person name="Thang M."/>
            <person name="Chan C."/>
        </authorList>
    </citation>
    <scope>NUCLEOTIDE SEQUENCE [LARGE SCALE GENOMIC DNA]</scope>
</reference>
<dbReference type="PANTHER" id="PTHR43411:SF1">
    <property type="entry name" value="ADENYLOSUCCINATE LYASE"/>
    <property type="match status" value="1"/>
</dbReference>
<dbReference type="PANTHER" id="PTHR43411">
    <property type="entry name" value="ADENYLOSUCCINATE LYASE"/>
    <property type="match status" value="1"/>
</dbReference>
<comment type="catalytic activity">
    <reaction evidence="9">
        <text>N(6)-(1,2-dicarboxyethyl)-AMP = fumarate + AMP</text>
        <dbReference type="Rhea" id="RHEA:16853"/>
        <dbReference type="ChEBI" id="CHEBI:29806"/>
        <dbReference type="ChEBI" id="CHEBI:57567"/>
        <dbReference type="ChEBI" id="CHEBI:456215"/>
        <dbReference type="EC" id="4.3.2.2"/>
    </reaction>
</comment>
<keyword evidence="7 9" id="KW-0456">Lyase</keyword>
<dbReference type="InterPro" id="IPR013539">
    <property type="entry name" value="PurB_C"/>
</dbReference>
<evidence type="ECO:0000256" key="5">
    <source>
        <dbReference type="ARBA" id="ARBA00017058"/>
    </source>
</evidence>
<dbReference type="Proteomes" id="UP001189429">
    <property type="component" value="Unassembled WGS sequence"/>
</dbReference>
<name>A0ABN9YFJ4_9DINO</name>
<sequence>MAAFAPPARALPAIGDLQLAELTAVSPVDGRYRRSTKGLAQYFSEYGLIRYRVHVEVEYFLALMAELPAGKDLPSGSAEKLRAMVDGLSIENAEHIKNTEKVTNHDIKAVEYFIKEQFDSLGLEAFKEWVHFSLTSQDINNTSIPLLLKDSIEKWYIPAIEGIIAALKERLEEYDVPMLAKTHGQPASPTNLAKEFKVFIERLESQLVLLKQVPHSCKFGGATGNMNAHLVTYPSVDWRAFATSFCQDKLGLKRQQYTTQIEHYDNMGAIFDAIKRINTILLDFCKDVWMYVSMEYFKQKIVAGEVGSSAMPHKVNPIDFENAEGNLGVANAVLEHLSQKLPISRLQRDLTDSTVLRNIGVPLGHVSIAVASIQKGLGKLLINKVAIDRDLENNWAVVAEAIQSILRREQFPKPYEALRDLTRTNDVMNQDRIHKFIDGLAVSAAVKEELKAVTPFNYIGYK</sequence>
<evidence type="ECO:0000256" key="6">
    <source>
        <dbReference type="ARBA" id="ARBA00022755"/>
    </source>
</evidence>
<evidence type="ECO:0000256" key="2">
    <source>
        <dbReference type="ARBA" id="ARBA00004734"/>
    </source>
</evidence>
<keyword evidence="6 9" id="KW-0658">Purine biosynthesis</keyword>
<feature type="domain" description="Adenylosuccinate lyase PurB C-terminal" evidence="11">
    <location>
        <begin position="344"/>
        <end position="459"/>
    </location>
</feature>
<evidence type="ECO:0000256" key="4">
    <source>
        <dbReference type="ARBA" id="ARBA00012339"/>
    </source>
</evidence>
<keyword evidence="13" id="KW-1185">Reference proteome</keyword>
<evidence type="ECO:0000259" key="10">
    <source>
        <dbReference type="Pfam" id="PF00206"/>
    </source>
</evidence>
<dbReference type="InterPro" id="IPR047136">
    <property type="entry name" value="PurB_bact"/>
</dbReference>
<evidence type="ECO:0000256" key="3">
    <source>
        <dbReference type="ARBA" id="ARBA00008273"/>
    </source>
</evidence>
<evidence type="ECO:0000256" key="8">
    <source>
        <dbReference type="ARBA" id="ARBA00030717"/>
    </source>
</evidence>
<dbReference type="Gene3D" id="1.20.200.10">
    <property type="entry name" value="Fumarase/aspartase (Central domain)"/>
    <property type="match status" value="1"/>
</dbReference>
<evidence type="ECO:0000313" key="13">
    <source>
        <dbReference type="Proteomes" id="UP001189429"/>
    </source>
</evidence>
<dbReference type="EMBL" id="CAUYUJ010022615">
    <property type="protein sequence ID" value="CAK0911618.1"/>
    <property type="molecule type" value="Genomic_DNA"/>
</dbReference>
<comment type="pathway">
    <text evidence="2 9">Purine metabolism; AMP biosynthesis via de novo pathway; AMP from IMP: step 2/2.</text>
</comment>
<comment type="pathway">
    <text evidence="1 9">Purine metabolism; IMP biosynthesis via de novo pathway; 5-amino-1-(5-phospho-D-ribosyl)imidazole-4-carboxamide from 5-amino-1-(5-phospho-D-ribosyl)imidazole-4-carboxylate: step 2/2.</text>
</comment>
<comment type="catalytic activity">
    <reaction evidence="9">
        <text>(2S)-2-[5-amino-1-(5-phospho-beta-D-ribosyl)imidazole-4-carboxamido]succinate = 5-amino-1-(5-phospho-beta-D-ribosyl)imidazole-4-carboxamide + fumarate</text>
        <dbReference type="Rhea" id="RHEA:23920"/>
        <dbReference type="ChEBI" id="CHEBI:29806"/>
        <dbReference type="ChEBI" id="CHEBI:58443"/>
        <dbReference type="ChEBI" id="CHEBI:58475"/>
        <dbReference type="EC" id="4.3.2.2"/>
    </reaction>
</comment>
<feature type="domain" description="Fumarate lyase N-terminal" evidence="10">
    <location>
        <begin position="30"/>
        <end position="327"/>
    </location>
</feature>
<dbReference type="CDD" id="cd01598">
    <property type="entry name" value="PurB"/>
    <property type="match status" value="1"/>
</dbReference>
<accession>A0ABN9YFJ4</accession>
<gene>
    <name evidence="12" type="ORF">PCOR1329_LOCUS85455</name>
</gene>
<dbReference type="Pfam" id="PF00206">
    <property type="entry name" value="Lyase_1"/>
    <property type="match status" value="1"/>
</dbReference>
<dbReference type="Gene3D" id="1.10.275.10">
    <property type="entry name" value="Fumarase/aspartase (N-terminal domain)"/>
    <property type="match status" value="1"/>
</dbReference>
<comment type="caution">
    <text evidence="12">The sequence shown here is derived from an EMBL/GenBank/DDBJ whole genome shotgun (WGS) entry which is preliminary data.</text>
</comment>
<dbReference type="InterPro" id="IPR024083">
    <property type="entry name" value="Fumarase/histidase_N"/>
</dbReference>
<dbReference type="InterPro" id="IPR020557">
    <property type="entry name" value="Fumarate_lyase_CS"/>
</dbReference>
<dbReference type="NCBIfam" id="NF006764">
    <property type="entry name" value="PRK09285.1"/>
    <property type="match status" value="1"/>
</dbReference>
<dbReference type="PROSITE" id="PS00163">
    <property type="entry name" value="FUMARATE_LYASES"/>
    <property type="match status" value="1"/>
</dbReference>
<evidence type="ECO:0000256" key="1">
    <source>
        <dbReference type="ARBA" id="ARBA00004706"/>
    </source>
</evidence>
<comment type="similarity">
    <text evidence="3 9">Belongs to the lyase 1 family. Adenylosuccinate lyase subfamily.</text>
</comment>
<dbReference type="SUPFAM" id="SSF48557">
    <property type="entry name" value="L-aspartase-like"/>
    <property type="match status" value="1"/>
</dbReference>
<dbReference type="NCBIfam" id="TIGR00928">
    <property type="entry name" value="purB"/>
    <property type="match status" value="1"/>
</dbReference>
<dbReference type="EC" id="4.3.2.2" evidence="4 9"/>
<dbReference type="PRINTS" id="PR00149">
    <property type="entry name" value="FUMRATELYASE"/>
</dbReference>
<dbReference type="Pfam" id="PF08328">
    <property type="entry name" value="ASL_C"/>
    <property type="match status" value="1"/>
</dbReference>
<evidence type="ECO:0000256" key="9">
    <source>
        <dbReference type="RuleBase" id="RU361172"/>
    </source>
</evidence>
<evidence type="ECO:0000313" key="12">
    <source>
        <dbReference type="EMBL" id="CAK0911618.1"/>
    </source>
</evidence>
<dbReference type="InterPro" id="IPR022761">
    <property type="entry name" value="Fumarate_lyase_N"/>
</dbReference>
<dbReference type="InterPro" id="IPR008948">
    <property type="entry name" value="L-Aspartase-like"/>
</dbReference>
<proteinExistence type="inferred from homology"/>
<dbReference type="InterPro" id="IPR000362">
    <property type="entry name" value="Fumarate_lyase_fam"/>
</dbReference>
<evidence type="ECO:0000256" key="7">
    <source>
        <dbReference type="ARBA" id="ARBA00023239"/>
    </source>
</evidence>
<dbReference type="InterPro" id="IPR004769">
    <property type="entry name" value="Pur_lyase"/>
</dbReference>